<dbReference type="PROSITE" id="PS00211">
    <property type="entry name" value="ABC_TRANSPORTER_1"/>
    <property type="match status" value="1"/>
</dbReference>
<sequence length="843" mass="99629">MEQENKKRTILSLDNLKKYFVNQGYINKAVDGVSFDVHEGEIVGLIGESGSGKTTVGRTLLRLYEDYNGFVRLNDKIISGKHITNKRRKFLRRNIQMIFQDPHASLNGQKTVYSILKEPLLVNGVMKEKLDDLFSDWSNVKNSFKYTFQINAMALDNQNYREINKAAKPFFDKWVEKLSNFEFSVNYSNEDNFTHFFGYLEEKQNMESTIINNMYSNTSKLLELYYDCQQKYRNEMLSAPEVAFVKAKKQYARKLELAKYSAEAYAAKEELQELKKLLKHKKEARYDLMVEANNTFVNFVQEYRNEMLMANISRLAASDLDYYLYNFKMEKLYAKRIEAFKEIRKKCKFLEFEQIKDISNELDKYVKEFYHVFLENIHFNKYELDVKKQVVQQINKYFNYFPTEYIQISTDLKNKFDNEILDIQNRIDGLNEIIVKGRRPVDKELVNKIEAEFKKIEDNYILGMDEFLKSYRNKIEKFYAESIELKAQYHELVNAQTLCNQKYEEIKKKFWDFLKFQIKDEKSKKEIESLIKIYKGDLELKEETLKSFNIEKKYLNKDIKNLYILLGIDNKWVELNIKNAKKVKTETGEKPSSWKHRKNIFNFKFFEPLARWKIGELLYKTIIYKSLEDVGLLKQFAYRYPHEFSGGQLQRIVIARALISEPKVVVADEPIASLDISIQAQVVNLLKDLCVKKNIGLIFIAHDLSMVEYVADNIQIMHLGKIVEFGKTEAIYEHPIHPYTINLFKAVPKISNSNEKFQNVSFELDYLEAQKFPNIPEVFNVGPNHYVYGTREQVNEWTAIRNQTEKEKSLNDDSNDETVLEYTLIMTNDKVKKSKVKPRKKTK</sequence>
<accession>A0A448ZXX3</accession>
<dbReference type="InterPro" id="IPR017871">
    <property type="entry name" value="ABC_transporter-like_CS"/>
</dbReference>
<organism evidence="7">
    <name type="scientific">Metamycoplasma salivarium</name>
    <name type="common">Mycoplasma salivarium</name>
    <dbReference type="NCBI Taxonomy" id="2124"/>
    <lineage>
        <taxon>Bacteria</taxon>
        <taxon>Bacillati</taxon>
        <taxon>Mycoplasmatota</taxon>
        <taxon>Mycoplasmoidales</taxon>
        <taxon>Metamycoplasmataceae</taxon>
        <taxon>Metamycoplasma</taxon>
    </lineage>
</organism>
<dbReference type="GO" id="GO:0055085">
    <property type="term" value="P:transmembrane transport"/>
    <property type="evidence" value="ECO:0007669"/>
    <property type="project" value="UniProtKB-ARBA"/>
</dbReference>
<feature type="coiled-coil region" evidence="5">
    <location>
        <begin position="257"/>
        <end position="284"/>
    </location>
</feature>
<dbReference type="Pfam" id="PF00005">
    <property type="entry name" value="ABC_tran"/>
    <property type="match status" value="2"/>
</dbReference>
<geneLocation type="plasmid" evidence="7">
    <name>2</name>
</geneLocation>
<feature type="domain" description="ABC transporter" evidence="6">
    <location>
        <begin position="11"/>
        <end position="744"/>
    </location>
</feature>
<dbReference type="InterPro" id="IPR027417">
    <property type="entry name" value="P-loop_NTPase"/>
</dbReference>
<keyword evidence="5" id="KW-0175">Coiled coil</keyword>
<name>A0A448ZXX3_METSV</name>
<dbReference type="SUPFAM" id="SSF52540">
    <property type="entry name" value="P-loop containing nucleoside triphosphate hydrolases"/>
    <property type="match status" value="1"/>
</dbReference>
<evidence type="ECO:0000256" key="4">
    <source>
        <dbReference type="ARBA" id="ARBA00022840"/>
    </source>
</evidence>
<dbReference type="GO" id="GO:0005524">
    <property type="term" value="F:ATP binding"/>
    <property type="evidence" value="ECO:0007669"/>
    <property type="project" value="UniProtKB-KW"/>
</dbReference>
<evidence type="ECO:0000256" key="3">
    <source>
        <dbReference type="ARBA" id="ARBA00022741"/>
    </source>
</evidence>
<dbReference type="Pfam" id="PF08352">
    <property type="entry name" value="oligo_HPY"/>
    <property type="match status" value="1"/>
</dbReference>
<dbReference type="AlphaFoldDB" id="A0A448ZXX3"/>
<dbReference type="EMBL" id="LR214939">
    <property type="protein sequence ID" value="VEU56094.1"/>
    <property type="molecule type" value="Genomic_DNA"/>
</dbReference>
<dbReference type="GO" id="GO:0016887">
    <property type="term" value="F:ATP hydrolysis activity"/>
    <property type="evidence" value="ECO:0007669"/>
    <property type="project" value="InterPro"/>
</dbReference>
<keyword evidence="4 7" id="KW-0067">ATP-binding</keyword>
<dbReference type="SMART" id="SM00382">
    <property type="entry name" value="AAA"/>
    <property type="match status" value="1"/>
</dbReference>
<keyword evidence="7" id="KW-0378">Hydrolase</keyword>
<dbReference type="EC" id="3.6.3.-" evidence="7"/>
<dbReference type="PANTHER" id="PTHR43776:SF7">
    <property type="entry name" value="D,D-DIPEPTIDE TRANSPORT ATP-BINDING PROTEIN DDPF-RELATED"/>
    <property type="match status" value="1"/>
</dbReference>
<dbReference type="PROSITE" id="PS50893">
    <property type="entry name" value="ABC_TRANSPORTER_2"/>
    <property type="match status" value="1"/>
</dbReference>
<reference evidence="7" key="1">
    <citation type="submission" date="2019-01" db="EMBL/GenBank/DDBJ databases">
        <authorList>
            <consortium name="Pathogen Informatics"/>
        </authorList>
    </citation>
    <scope>NUCLEOTIDE SEQUENCE [LARGE SCALE GENOMIC DNA]</scope>
    <source>
        <strain evidence="7">NCTC10113</strain>
    </source>
</reference>
<evidence type="ECO:0000313" key="7">
    <source>
        <dbReference type="EMBL" id="VEU56094.1"/>
    </source>
</evidence>
<dbReference type="Gene3D" id="3.40.50.300">
    <property type="entry name" value="P-loop containing nucleotide triphosphate hydrolases"/>
    <property type="match status" value="2"/>
</dbReference>
<proteinExistence type="inferred from homology"/>
<dbReference type="InterPro" id="IPR013563">
    <property type="entry name" value="Oligopep_ABC_C"/>
</dbReference>
<dbReference type="RefSeq" id="WP_024543967.1">
    <property type="nucleotide sequence ID" value="NZ_BPLW01000001.1"/>
</dbReference>
<keyword evidence="7" id="KW-0614">Plasmid</keyword>
<keyword evidence="3" id="KW-0547">Nucleotide-binding</keyword>
<evidence type="ECO:0000259" key="6">
    <source>
        <dbReference type="PROSITE" id="PS50893"/>
    </source>
</evidence>
<dbReference type="InterPro" id="IPR003593">
    <property type="entry name" value="AAA+_ATPase"/>
</dbReference>
<dbReference type="PANTHER" id="PTHR43776">
    <property type="entry name" value="TRANSPORT ATP-BINDING PROTEIN"/>
    <property type="match status" value="1"/>
</dbReference>
<evidence type="ECO:0000256" key="2">
    <source>
        <dbReference type="ARBA" id="ARBA00022448"/>
    </source>
</evidence>
<keyword evidence="2" id="KW-0813">Transport</keyword>
<evidence type="ECO:0000256" key="1">
    <source>
        <dbReference type="ARBA" id="ARBA00005417"/>
    </source>
</evidence>
<comment type="similarity">
    <text evidence="1">Belongs to the ABC transporter superfamily.</text>
</comment>
<protein>
    <submittedName>
        <fullName evidence="7">Phosphate ABC transporter ATP-binding protein</fullName>
        <ecNumber evidence="7">3.6.3.-</ecNumber>
    </submittedName>
</protein>
<gene>
    <name evidence="7" type="primary">pstB_4</name>
    <name evidence="7" type="ORF">NCTC10113_00975</name>
</gene>
<dbReference type="InterPro" id="IPR003439">
    <property type="entry name" value="ABC_transporter-like_ATP-bd"/>
</dbReference>
<dbReference type="GO" id="GO:0015833">
    <property type="term" value="P:peptide transport"/>
    <property type="evidence" value="ECO:0007669"/>
    <property type="project" value="InterPro"/>
</dbReference>
<evidence type="ECO:0000256" key="5">
    <source>
        <dbReference type="SAM" id="Coils"/>
    </source>
</evidence>
<dbReference type="InterPro" id="IPR050319">
    <property type="entry name" value="ABC_transp_ATP-bind"/>
</dbReference>